<dbReference type="Gene3D" id="3.30.160.60">
    <property type="entry name" value="Classic Zinc Finger"/>
    <property type="match status" value="1"/>
</dbReference>
<dbReference type="InterPro" id="IPR036236">
    <property type="entry name" value="Znf_C2H2_sf"/>
</dbReference>
<evidence type="ECO:0000256" key="7">
    <source>
        <dbReference type="ARBA" id="ARBA00023242"/>
    </source>
</evidence>
<keyword evidence="5" id="KW-0805">Transcription regulation</keyword>
<dbReference type="AlphaFoldDB" id="A0A5K1EBB3"/>
<dbReference type="Pfam" id="PF13912">
    <property type="entry name" value="zf-C2H2_6"/>
    <property type="match status" value="1"/>
</dbReference>
<evidence type="ECO:0000256" key="6">
    <source>
        <dbReference type="ARBA" id="ARBA00023163"/>
    </source>
</evidence>
<dbReference type="EMBL" id="LR721784">
    <property type="protein sequence ID" value="VVW49921.1"/>
    <property type="molecule type" value="Genomic_DNA"/>
</dbReference>
<feature type="region of interest" description="Disordered" evidence="9">
    <location>
        <begin position="69"/>
        <end position="138"/>
    </location>
</feature>
<feature type="domain" description="C2H2-type" evidence="10">
    <location>
        <begin position="52"/>
        <end position="79"/>
    </location>
</feature>
<gene>
    <name evidence="11" type="ORF">NYM_LOCUS22390</name>
</gene>
<dbReference type="SMART" id="SM00355">
    <property type="entry name" value="ZnF_C2H2"/>
    <property type="match status" value="1"/>
</dbReference>
<dbReference type="PROSITE" id="PS50157">
    <property type="entry name" value="ZINC_FINGER_C2H2_2"/>
    <property type="match status" value="1"/>
</dbReference>
<reference evidence="11" key="1">
    <citation type="submission" date="2019-09" db="EMBL/GenBank/DDBJ databases">
        <authorList>
            <person name="Zhang L."/>
        </authorList>
    </citation>
    <scope>NUCLEOTIDE SEQUENCE</scope>
</reference>
<proteinExistence type="predicted"/>
<keyword evidence="3 8" id="KW-0863">Zinc-finger</keyword>
<dbReference type="SUPFAM" id="SSF57667">
    <property type="entry name" value="beta-beta-alpha zinc fingers"/>
    <property type="match status" value="1"/>
</dbReference>
<evidence type="ECO:0000313" key="11">
    <source>
        <dbReference type="EMBL" id="VVW49921.1"/>
    </source>
</evidence>
<evidence type="ECO:0000256" key="9">
    <source>
        <dbReference type="SAM" id="MobiDB-lite"/>
    </source>
</evidence>
<evidence type="ECO:0000256" key="4">
    <source>
        <dbReference type="ARBA" id="ARBA00022833"/>
    </source>
</evidence>
<protein>
    <recommendedName>
        <fullName evidence="10">C2H2-type domain-containing protein</fullName>
    </recommendedName>
</protein>
<evidence type="ECO:0000256" key="8">
    <source>
        <dbReference type="PROSITE-ProRule" id="PRU00042"/>
    </source>
</evidence>
<feature type="compositionally biased region" description="Polar residues" evidence="9">
    <location>
        <begin position="84"/>
        <end position="95"/>
    </location>
</feature>
<feature type="compositionally biased region" description="Basic residues" evidence="9">
    <location>
        <begin position="72"/>
        <end position="81"/>
    </location>
</feature>
<dbReference type="GO" id="GO:0005634">
    <property type="term" value="C:nucleus"/>
    <property type="evidence" value="ECO:0007669"/>
    <property type="project" value="UniProtKB-SubCell"/>
</dbReference>
<dbReference type="GO" id="GO:0008270">
    <property type="term" value="F:zinc ion binding"/>
    <property type="evidence" value="ECO:0007669"/>
    <property type="project" value="UniProtKB-KW"/>
</dbReference>
<evidence type="ECO:0000256" key="2">
    <source>
        <dbReference type="ARBA" id="ARBA00022723"/>
    </source>
</evidence>
<feature type="compositionally biased region" description="Basic and acidic residues" evidence="9">
    <location>
        <begin position="118"/>
        <end position="131"/>
    </location>
</feature>
<dbReference type="PROSITE" id="PS00028">
    <property type="entry name" value="ZINC_FINGER_C2H2_1"/>
    <property type="match status" value="1"/>
</dbReference>
<dbReference type="PANTHER" id="PTHR45801">
    <property type="entry name" value="OS07G0101800 PROTEIN"/>
    <property type="match status" value="1"/>
</dbReference>
<evidence type="ECO:0000256" key="3">
    <source>
        <dbReference type="ARBA" id="ARBA00022771"/>
    </source>
</evidence>
<evidence type="ECO:0000256" key="5">
    <source>
        <dbReference type="ARBA" id="ARBA00023015"/>
    </source>
</evidence>
<keyword evidence="6" id="KW-0804">Transcription</keyword>
<dbReference type="PANTHER" id="PTHR45801:SF94">
    <property type="entry name" value="ZINC FINGER PROTEIN 10"/>
    <property type="match status" value="1"/>
</dbReference>
<evidence type="ECO:0000259" key="10">
    <source>
        <dbReference type="PROSITE" id="PS50157"/>
    </source>
</evidence>
<keyword evidence="4" id="KW-0862">Zinc</keyword>
<dbReference type="InterPro" id="IPR013087">
    <property type="entry name" value="Znf_C2H2_type"/>
</dbReference>
<comment type="subcellular location">
    <subcellularLocation>
        <location evidence="1">Nucleus</location>
    </subcellularLocation>
</comment>
<sequence>MAIETSAWMWKKRNFSASNKQSASEGDPWQEQSFAEDSFELLCECIWPPRYYSCSFCRKEFKSAQALGGHMNVHRRDRARLRQSPDSQSEINQHSGGFPDAHQHPPGVSPMVILNPDSRPDHSSPETDPTRHIRGAPTSAVSSSTTFCCNGASKQALNCRHCSYREPPLCDPHLKIAGEFNLSSAGDLKSINDLNCDVPWQELAIGSPESLLEQKISDETMKPLQRRKNPENAALAHWPCAQGRLPHPFYFTLTCLVEPNPLLRI</sequence>
<dbReference type="InterPro" id="IPR052426">
    <property type="entry name" value="Plant_dev_regulator"/>
</dbReference>
<keyword evidence="2" id="KW-0479">Metal-binding</keyword>
<evidence type="ECO:0000256" key="1">
    <source>
        <dbReference type="ARBA" id="ARBA00004123"/>
    </source>
</evidence>
<keyword evidence="7" id="KW-0539">Nucleus</keyword>
<organism evidence="11">
    <name type="scientific">Nymphaea colorata</name>
    <name type="common">pocket water lily</name>
    <dbReference type="NCBI Taxonomy" id="210225"/>
    <lineage>
        <taxon>Eukaryota</taxon>
        <taxon>Viridiplantae</taxon>
        <taxon>Streptophyta</taxon>
        <taxon>Embryophyta</taxon>
        <taxon>Tracheophyta</taxon>
        <taxon>Spermatophyta</taxon>
        <taxon>Magnoliopsida</taxon>
        <taxon>Nymphaeales</taxon>
        <taxon>Nymphaeaceae</taxon>
        <taxon>Nymphaea</taxon>
    </lineage>
</organism>
<name>A0A5K1EBB3_9MAGN</name>
<accession>A0A5K1EBB3</accession>
<dbReference type="Gramene" id="NC6G0258450.1">
    <property type="protein sequence ID" value="NC6G0258450.1:cds"/>
    <property type="gene ID" value="NC6G0258450"/>
</dbReference>